<dbReference type="KEGG" id="ccun:CCUN_0525"/>
<dbReference type="RefSeq" id="WP_157258344.1">
    <property type="nucleotide sequence ID" value="NZ_CP020867.1"/>
</dbReference>
<evidence type="ECO:0000313" key="2">
    <source>
        <dbReference type="EMBL" id="ARJ56164.1"/>
    </source>
</evidence>
<gene>
    <name evidence="2" type="ORF">CCUN_0525</name>
</gene>
<dbReference type="STRING" id="1121267.CCUN_0525"/>
<accession>A0A1W6BVR0</accession>
<feature type="compositionally biased region" description="Basic and acidic residues" evidence="1">
    <location>
        <begin position="26"/>
        <end position="36"/>
    </location>
</feature>
<protein>
    <submittedName>
        <fullName evidence="2">Uncharacterized protein</fullName>
    </submittedName>
</protein>
<name>A0A1W6BVR0_9BACT</name>
<dbReference type="Proteomes" id="UP000192902">
    <property type="component" value="Chromosome"/>
</dbReference>
<feature type="compositionally biased region" description="Basic and acidic residues" evidence="1">
    <location>
        <begin position="43"/>
        <end position="58"/>
    </location>
</feature>
<feature type="region of interest" description="Disordered" evidence="1">
    <location>
        <begin position="26"/>
        <end position="58"/>
    </location>
</feature>
<reference evidence="2 3" key="1">
    <citation type="submission" date="2017-04" db="EMBL/GenBank/DDBJ databases">
        <title>Complete genome sequence of the Campylobacter cuniculorum type strain LMG24588.</title>
        <authorList>
            <person name="Miller W.G."/>
            <person name="Yee E."/>
            <person name="Revez J."/>
            <person name="Bono J.L."/>
            <person name="Rossi M."/>
        </authorList>
    </citation>
    <scope>NUCLEOTIDE SEQUENCE [LARGE SCALE GENOMIC DNA]</scope>
    <source>
        <strain evidence="2 3">LMG 24588</strain>
    </source>
</reference>
<dbReference type="AlphaFoldDB" id="A0A1W6BVR0"/>
<proteinExistence type="predicted"/>
<evidence type="ECO:0000313" key="3">
    <source>
        <dbReference type="Proteomes" id="UP000192902"/>
    </source>
</evidence>
<sequence>MVLRDFCGLIVDTTKEYQVKPLLKLEVKRQDEKDENTNQSTNKTDKEKENKNFVDKQV</sequence>
<dbReference type="EMBL" id="CP020867">
    <property type="protein sequence ID" value="ARJ56164.1"/>
    <property type="molecule type" value="Genomic_DNA"/>
</dbReference>
<evidence type="ECO:0000256" key="1">
    <source>
        <dbReference type="SAM" id="MobiDB-lite"/>
    </source>
</evidence>
<organism evidence="2 3">
    <name type="scientific">Campylobacter cuniculorum DSM 23162 = LMG 24588</name>
    <dbReference type="NCBI Taxonomy" id="1121267"/>
    <lineage>
        <taxon>Bacteria</taxon>
        <taxon>Pseudomonadati</taxon>
        <taxon>Campylobacterota</taxon>
        <taxon>Epsilonproteobacteria</taxon>
        <taxon>Campylobacterales</taxon>
        <taxon>Campylobacteraceae</taxon>
        <taxon>Campylobacter</taxon>
    </lineage>
</organism>